<keyword evidence="6" id="KW-0812">Transmembrane</keyword>
<keyword evidence="9" id="KW-1185">Reference proteome</keyword>
<evidence type="ECO:0000256" key="3">
    <source>
        <dbReference type="ARBA" id="ARBA00022679"/>
    </source>
</evidence>
<comment type="catalytic activity">
    <reaction evidence="1">
        <text>ATP + protein L-histidine = ADP + protein N-phospho-L-histidine.</text>
        <dbReference type="EC" id="2.7.13.3"/>
    </reaction>
</comment>
<evidence type="ECO:0000256" key="6">
    <source>
        <dbReference type="SAM" id="Phobius"/>
    </source>
</evidence>
<evidence type="ECO:0000256" key="4">
    <source>
        <dbReference type="ARBA" id="ARBA00022777"/>
    </source>
</evidence>
<dbReference type="SUPFAM" id="SSF55874">
    <property type="entry name" value="ATPase domain of HSP90 chaperone/DNA topoisomerase II/histidine kinase"/>
    <property type="match status" value="1"/>
</dbReference>
<dbReference type="GO" id="GO:0000160">
    <property type="term" value="P:phosphorelay signal transduction system"/>
    <property type="evidence" value="ECO:0007669"/>
    <property type="project" value="UniProtKB-KW"/>
</dbReference>
<dbReference type="PANTHER" id="PTHR24421">
    <property type="entry name" value="NITRATE/NITRITE SENSOR PROTEIN NARX-RELATED"/>
    <property type="match status" value="1"/>
</dbReference>
<organism evidence="8 9">
    <name type="scientific">Glutamicibacter uratoxydans</name>
    <name type="common">Arthrobacter uratoxydans</name>
    <dbReference type="NCBI Taxonomy" id="43667"/>
    <lineage>
        <taxon>Bacteria</taxon>
        <taxon>Bacillati</taxon>
        <taxon>Actinomycetota</taxon>
        <taxon>Actinomycetes</taxon>
        <taxon>Micrococcales</taxon>
        <taxon>Micrococcaceae</taxon>
        <taxon>Glutamicibacter</taxon>
    </lineage>
</organism>
<proteinExistence type="predicted"/>
<keyword evidence="6" id="KW-1133">Transmembrane helix</keyword>
<dbReference type="InterPro" id="IPR036890">
    <property type="entry name" value="HATPase_C_sf"/>
</dbReference>
<name>A0A4Y4DMD9_GLUUR</name>
<reference evidence="8 9" key="1">
    <citation type="submission" date="2019-06" db="EMBL/GenBank/DDBJ databases">
        <title>Whole genome shotgun sequence of Glutamicibacter uratoxydans NBRC 15515.</title>
        <authorList>
            <person name="Hosoyama A."/>
            <person name="Uohara A."/>
            <person name="Ohji S."/>
            <person name="Ichikawa N."/>
        </authorList>
    </citation>
    <scope>NUCLEOTIDE SEQUENCE [LARGE SCALE GENOMIC DNA]</scope>
    <source>
        <strain evidence="8 9">NBRC 15515</strain>
    </source>
</reference>
<dbReference type="AlphaFoldDB" id="A0A4Y4DMD9"/>
<gene>
    <name evidence="8" type="ORF">AUR04nite_16280</name>
</gene>
<dbReference type="Pfam" id="PF02518">
    <property type="entry name" value="HATPase_c"/>
    <property type="match status" value="1"/>
</dbReference>
<feature type="transmembrane region" description="Helical" evidence="6">
    <location>
        <begin position="89"/>
        <end position="106"/>
    </location>
</feature>
<dbReference type="GO" id="GO:0004673">
    <property type="term" value="F:protein histidine kinase activity"/>
    <property type="evidence" value="ECO:0007669"/>
    <property type="project" value="UniProtKB-EC"/>
</dbReference>
<protein>
    <recommendedName>
        <fullName evidence="2">histidine kinase</fullName>
        <ecNumber evidence="2">2.7.13.3</ecNumber>
    </recommendedName>
</protein>
<sequence length="375" mass="40120">MALGGSYGLAVLGMAVPIAVPLFIAHPGTLFGLCMLLLPLLICGSVITSFFAPKIGKALALTASILFPFTLVAWNMGWLGIENLGEPPTWAWGFLGSGIGVAAASMRGRWAYVHGLATAVLMILIPLTPGGQDRSWSQSMQDGLLALTLAVVVCEPFLALRRSAARTDAAHARVMAQYRSSEAQRVAEEQRKKVARIIHDQVLSSLRHASMERSGLNPTQLRSQVSAALEEVNSAFERKSDVGLFTPADLYSALVAKASAFQIVPSADGTQGSQLEIPKPSFDALLGASLEAIRNTASHAPHATVTVEINAEHHRVQIVVTDNGPGFDRSKIRANRRGIRDSIVARCLEAGCNAHFNSTPGQGVQVRLDYEGRPR</sequence>
<dbReference type="InterPro" id="IPR050482">
    <property type="entry name" value="Sensor_HK_TwoCompSys"/>
</dbReference>
<feature type="transmembrane region" description="Helical" evidence="6">
    <location>
        <begin position="7"/>
        <end position="24"/>
    </location>
</feature>
<dbReference type="Gene3D" id="3.30.565.10">
    <property type="entry name" value="Histidine kinase-like ATPase, C-terminal domain"/>
    <property type="match status" value="1"/>
</dbReference>
<feature type="domain" description="Histidine kinase/HSP90-like ATPase" evidence="7">
    <location>
        <begin position="290"/>
        <end position="368"/>
    </location>
</feature>
<evidence type="ECO:0000313" key="8">
    <source>
        <dbReference type="EMBL" id="GED06096.1"/>
    </source>
</evidence>
<feature type="transmembrane region" description="Helical" evidence="6">
    <location>
        <begin position="143"/>
        <end position="160"/>
    </location>
</feature>
<feature type="transmembrane region" description="Helical" evidence="6">
    <location>
        <begin position="113"/>
        <end position="131"/>
    </location>
</feature>
<dbReference type="EC" id="2.7.13.3" evidence="2"/>
<feature type="transmembrane region" description="Helical" evidence="6">
    <location>
        <begin position="58"/>
        <end position="77"/>
    </location>
</feature>
<evidence type="ECO:0000313" key="9">
    <source>
        <dbReference type="Proteomes" id="UP000316612"/>
    </source>
</evidence>
<keyword evidence="6" id="KW-0472">Membrane</keyword>
<evidence type="ECO:0000256" key="5">
    <source>
        <dbReference type="ARBA" id="ARBA00023012"/>
    </source>
</evidence>
<dbReference type="Proteomes" id="UP000316612">
    <property type="component" value="Unassembled WGS sequence"/>
</dbReference>
<accession>A0A4Y4DMD9</accession>
<dbReference type="EMBL" id="BJNY01000008">
    <property type="protein sequence ID" value="GED06096.1"/>
    <property type="molecule type" value="Genomic_DNA"/>
</dbReference>
<feature type="transmembrane region" description="Helical" evidence="6">
    <location>
        <begin position="30"/>
        <end position="51"/>
    </location>
</feature>
<evidence type="ECO:0000256" key="1">
    <source>
        <dbReference type="ARBA" id="ARBA00000085"/>
    </source>
</evidence>
<dbReference type="PANTHER" id="PTHR24421:SF10">
    <property type="entry name" value="NITRATE_NITRITE SENSOR PROTEIN NARQ"/>
    <property type="match status" value="1"/>
</dbReference>
<keyword evidence="4" id="KW-0418">Kinase</keyword>
<dbReference type="InterPro" id="IPR003594">
    <property type="entry name" value="HATPase_dom"/>
</dbReference>
<evidence type="ECO:0000259" key="7">
    <source>
        <dbReference type="Pfam" id="PF02518"/>
    </source>
</evidence>
<keyword evidence="5" id="KW-0902">Two-component regulatory system</keyword>
<keyword evidence="3" id="KW-0808">Transferase</keyword>
<evidence type="ECO:0000256" key="2">
    <source>
        <dbReference type="ARBA" id="ARBA00012438"/>
    </source>
</evidence>
<comment type="caution">
    <text evidence="8">The sequence shown here is derived from an EMBL/GenBank/DDBJ whole genome shotgun (WGS) entry which is preliminary data.</text>
</comment>